<evidence type="ECO:0000256" key="1">
    <source>
        <dbReference type="ARBA" id="ARBA00009947"/>
    </source>
</evidence>
<dbReference type="InterPro" id="IPR002164">
    <property type="entry name" value="NAP_family"/>
</dbReference>
<organism evidence="4 5">
    <name type="scientific">Smittium simulii</name>
    <dbReference type="NCBI Taxonomy" id="133385"/>
    <lineage>
        <taxon>Eukaryota</taxon>
        <taxon>Fungi</taxon>
        <taxon>Fungi incertae sedis</taxon>
        <taxon>Zoopagomycota</taxon>
        <taxon>Kickxellomycotina</taxon>
        <taxon>Harpellomycetes</taxon>
        <taxon>Harpellales</taxon>
        <taxon>Legeriomycetaceae</taxon>
        <taxon>Smittium</taxon>
    </lineage>
</organism>
<accession>A0A2T9YPR9</accession>
<dbReference type="EMBL" id="MBFR01000094">
    <property type="protein sequence ID" value="PVU94345.1"/>
    <property type="molecule type" value="Genomic_DNA"/>
</dbReference>
<dbReference type="GO" id="GO:0006334">
    <property type="term" value="P:nucleosome assembly"/>
    <property type="evidence" value="ECO:0007669"/>
    <property type="project" value="InterPro"/>
</dbReference>
<evidence type="ECO:0000313" key="4">
    <source>
        <dbReference type="EMBL" id="PVU94345.1"/>
    </source>
</evidence>
<evidence type="ECO:0000313" key="5">
    <source>
        <dbReference type="Proteomes" id="UP000245383"/>
    </source>
</evidence>
<dbReference type="InterPro" id="IPR037231">
    <property type="entry name" value="NAP-like_sf"/>
</dbReference>
<feature type="region of interest" description="Disordered" evidence="3">
    <location>
        <begin position="167"/>
        <end position="211"/>
    </location>
</feature>
<evidence type="ECO:0008006" key="6">
    <source>
        <dbReference type="Google" id="ProtNLM"/>
    </source>
</evidence>
<reference evidence="4 5" key="1">
    <citation type="journal article" date="2018" name="MBio">
        <title>Comparative Genomics Reveals the Core Gene Toolbox for the Fungus-Insect Symbiosis.</title>
        <authorList>
            <person name="Wang Y."/>
            <person name="Stata M."/>
            <person name="Wang W."/>
            <person name="Stajich J.E."/>
            <person name="White M.M."/>
            <person name="Moncalvo J.M."/>
        </authorList>
    </citation>
    <scope>NUCLEOTIDE SEQUENCE [LARGE SCALE GENOMIC DNA]</scope>
    <source>
        <strain evidence="4 5">SWE-8-4</strain>
    </source>
</reference>
<dbReference type="STRING" id="133385.A0A2T9YPR9"/>
<name>A0A2T9YPR9_9FUNG</name>
<comment type="caution">
    <text evidence="4">The sequence shown here is derived from an EMBL/GenBank/DDBJ whole genome shotgun (WGS) entry which is preliminary data.</text>
</comment>
<dbReference type="Gene3D" id="3.30.1120.90">
    <property type="entry name" value="Nucleosome assembly protein"/>
    <property type="match status" value="1"/>
</dbReference>
<feature type="compositionally biased region" description="Acidic residues" evidence="3">
    <location>
        <begin position="167"/>
        <end position="201"/>
    </location>
</feature>
<dbReference type="Gene3D" id="1.20.5.1500">
    <property type="match status" value="1"/>
</dbReference>
<evidence type="ECO:0000256" key="3">
    <source>
        <dbReference type="SAM" id="MobiDB-lite"/>
    </source>
</evidence>
<comment type="similarity">
    <text evidence="1 2">Belongs to the nucleosome assembly protein (NAP) family.</text>
</comment>
<evidence type="ECO:0000256" key="2">
    <source>
        <dbReference type="RuleBase" id="RU003876"/>
    </source>
</evidence>
<dbReference type="Proteomes" id="UP000245383">
    <property type="component" value="Unassembled WGS sequence"/>
</dbReference>
<protein>
    <recommendedName>
        <fullName evidence="6">Nucleosome assembly protein</fullName>
    </recommendedName>
</protein>
<dbReference type="Pfam" id="PF00956">
    <property type="entry name" value="NAP"/>
    <property type="match status" value="1"/>
</dbReference>
<dbReference type="AlphaFoldDB" id="A0A2T9YPR9"/>
<dbReference type="PANTHER" id="PTHR11875">
    <property type="entry name" value="TESTIS-SPECIFIC Y-ENCODED PROTEIN"/>
    <property type="match status" value="1"/>
</dbReference>
<sequence length="211" mass="24378">MDQQDSAFSANVEELFNLQETVEPIISELHDEIYKIQAKYELKKAEFYTKRAAVIAKIPNFWQRAIENQAVLSTLVESEDSNALEYLVNIRIDREESNPTAFKIIFEFKENPYFTNSELVQTVNLSNREEPIISNAPIEWKEGKVYLAELIANDFYPNALNYFQGEFGDDISDNEGDDDIPDDDSDNQEPLDDDEEDEDNEDSHSSKRFKA</sequence>
<gene>
    <name evidence="4" type="ORF">BB561_002604</name>
</gene>
<keyword evidence="5" id="KW-1185">Reference proteome</keyword>
<proteinExistence type="inferred from homology"/>
<dbReference type="SUPFAM" id="SSF143113">
    <property type="entry name" value="NAP-like"/>
    <property type="match status" value="1"/>
</dbReference>
<dbReference type="GO" id="GO:0005634">
    <property type="term" value="C:nucleus"/>
    <property type="evidence" value="ECO:0007669"/>
    <property type="project" value="InterPro"/>
</dbReference>
<dbReference type="OrthoDB" id="19419at2759"/>